<evidence type="ECO:0000313" key="2">
    <source>
        <dbReference type="EMBL" id="RYB01504.1"/>
    </source>
</evidence>
<evidence type="ECO:0000256" key="1">
    <source>
        <dbReference type="SAM" id="SignalP"/>
    </source>
</evidence>
<sequence length="130" mass="13505">MRLAPALLSLVIAGPAAAAAPQVMGTDPGKELRLGVYAVVHKDCSTGTAPQITIKRLPAHGVLVVQDVVLSTKHVDHCPLVTAPARQITYRPAADFTGQDEVAFDVTDPATKQADLHPVTISVGTAPAKP</sequence>
<dbReference type="EMBL" id="QYBC01000037">
    <property type="protein sequence ID" value="RYB01504.1"/>
    <property type="molecule type" value="Genomic_DNA"/>
</dbReference>
<feature type="signal peptide" evidence="1">
    <location>
        <begin position="1"/>
        <end position="18"/>
    </location>
</feature>
<proteinExistence type="predicted"/>
<organism evidence="2 3">
    <name type="scientific">Lichenibacterium ramalinae</name>
    <dbReference type="NCBI Taxonomy" id="2316527"/>
    <lineage>
        <taxon>Bacteria</taxon>
        <taxon>Pseudomonadati</taxon>
        <taxon>Pseudomonadota</taxon>
        <taxon>Alphaproteobacteria</taxon>
        <taxon>Hyphomicrobiales</taxon>
        <taxon>Lichenihabitantaceae</taxon>
        <taxon>Lichenibacterium</taxon>
    </lineage>
</organism>
<dbReference type="Proteomes" id="UP000289411">
    <property type="component" value="Unassembled WGS sequence"/>
</dbReference>
<feature type="chain" id="PRO_5020940098" evidence="1">
    <location>
        <begin position="19"/>
        <end position="130"/>
    </location>
</feature>
<accession>A0A4Q2R7N6</accession>
<evidence type="ECO:0000313" key="3">
    <source>
        <dbReference type="Proteomes" id="UP000289411"/>
    </source>
</evidence>
<keyword evidence="1" id="KW-0732">Signal</keyword>
<reference evidence="2 3" key="1">
    <citation type="submission" date="2018-09" db="EMBL/GenBank/DDBJ databases">
        <authorList>
            <person name="Grouzdev D.S."/>
            <person name="Krutkina M.S."/>
        </authorList>
    </citation>
    <scope>NUCLEOTIDE SEQUENCE [LARGE SCALE GENOMIC DNA]</scope>
    <source>
        <strain evidence="2 3">RmlP001</strain>
    </source>
</reference>
<gene>
    <name evidence="2" type="ORF">D3272_25785</name>
</gene>
<keyword evidence="3" id="KW-1185">Reference proteome</keyword>
<name>A0A4Q2R7N6_9HYPH</name>
<dbReference type="RefSeq" id="WP_129222116.1">
    <property type="nucleotide sequence ID" value="NZ_QYBC01000037.1"/>
</dbReference>
<reference evidence="2 3" key="2">
    <citation type="submission" date="2019-02" db="EMBL/GenBank/DDBJ databases">
        <title>'Lichenibacterium ramalinii' gen. nov. sp. nov., 'Lichenibacterium minor' gen. nov. sp. nov.</title>
        <authorList>
            <person name="Pankratov T."/>
        </authorList>
    </citation>
    <scope>NUCLEOTIDE SEQUENCE [LARGE SCALE GENOMIC DNA]</scope>
    <source>
        <strain evidence="2 3">RmlP001</strain>
    </source>
</reference>
<dbReference type="OrthoDB" id="8265246at2"/>
<comment type="caution">
    <text evidence="2">The sequence shown here is derived from an EMBL/GenBank/DDBJ whole genome shotgun (WGS) entry which is preliminary data.</text>
</comment>
<dbReference type="AlphaFoldDB" id="A0A4Q2R7N6"/>
<protein>
    <submittedName>
        <fullName evidence="2">Uncharacterized protein</fullName>
    </submittedName>
</protein>